<evidence type="ECO:0000259" key="6">
    <source>
        <dbReference type="Pfam" id="PF01642"/>
    </source>
</evidence>
<dbReference type="PANTHER" id="PTHR48101:SF1">
    <property type="entry name" value="METHYLMALONYL-COA MUTASE, LARGE SUBUNIT"/>
    <property type="match status" value="1"/>
</dbReference>
<dbReference type="InterPro" id="IPR036724">
    <property type="entry name" value="Cobalamin-bd_sf"/>
</dbReference>
<evidence type="ECO:0000256" key="4">
    <source>
        <dbReference type="ARBA" id="ARBA00023235"/>
    </source>
</evidence>
<dbReference type="InterPro" id="IPR016176">
    <property type="entry name" value="Cbl-dep_enz_cat"/>
</dbReference>
<keyword evidence="5" id="KW-0170">Cobalt</keyword>
<name>A0A5C8KC57_9BACT</name>
<dbReference type="GO" id="GO:0031419">
    <property type="term" value="F:cobalamin binding"/>
    <property type="evidence" value="ECO:0007669"/>
    <property type="project" value="UniProtKB-KW"/>
</dbReference>
<evidence type="ECO:0000256" key="2">
    <source>
        <dbReference type="ARBA" id="ARBA00008465"/>
    </source>
</evidence>
<dbReference type="Gene3D" id="3.20.20.240">
    <property type="entry name" value="Methylmalonyl-CoA mutase"/>
    <property type="match status" value="1"/>
</dbReference>
<gene>
    <name evidence="7" type="ORF">FVR03_03280</name>
</gene>
<dbReference type="SUPFAM" id="SSF51703">
    <property type="entry name" value="Cobalamin (vitamin B12)-dependent enzymes"/>
    <property type="match status" value="1"/>
</dbReference>
<dbReference type="Gene3D" id="3.40.50.280">
    <property type="entry name" value="Cobalamin-binding domain"/>
    <property type="match status" value="1"/>
</dbReference>
<dbReference type="GO" id="GO:0046872">
    <property type="term" value="F:metal ion binding"/>
    <property type="evidence" value="ECO:0007669"/>
    <property type="project" value="InterPro"/>
</dbReference>
<dbReference type="OrthoDB" id="9762378at2"/>
<organism evidence="7 8">
    <name type="scientific">Pontibacter qinzhouensis</name>
    <dbReference type="NCBI Taxonomy" id="2603253"/>
    <lineage>
        <taxon>Bacteria</taxon>
        <taxon>Pseudomonadati</taxon>
        <taxon>Bacteroidota</taxon>
        <taxon>Cytophagia</taxon>
        <taxon>Cytophagales</taxon>
        <taxon>Hymenobacteraceae</taxon>
        <taxon>Pontibacter</taxon>
    </lineage>
</organism>
<reference evidence="7 8" key="1">
    <citation type="submission" date="2019-08" db="EMBL/GenBank/DDBJ databases">
        <authorList>
            <person name="Shi S."/>
        </authorList>
    </citation>
    <scope>NUCLEOTIDE SEQUENCE [LARGE SCALE GENOMIC DNA]</scope>
    <source>
        <strain evidence="7 8">GY10130</strain>
    </source>
</reference>
<proteinExistence type="inferred from homology"/>
<dbReference type="GO" id="GO:0016866">
    <property type="term" value="F:intramolecular transferase activity"/>
    <property type="evidence" value="ECO:0007669"/>
    <property type="project" value="InterPro"/>
</dbReference>
<feature type="domain" description="Methylmalonyl-CoA mutase alpha/beta chain catalytic" evidence="6">
    <location>
        <begin position="124"/>
        <end position="450"/>
    </location>
</feature>
<protein>
    <submittedName>
        <fullName evidence="7">Methylmalonyl-CoA mutase</fullName>
    </submittedName>
</protein>
<dbReference type="SUPFAM" id="SSF52242">
    <property type="entry name" value="Cobalamin (vitamin B12)-binding domain"/>
    <property type="match status" value="1"/>
</dbReference>
<evidence type="ECO:0000256" key="1">
    <source>
        <dbReference type="ARBA" id="ARBA00001922"/>
    </source>
</evidence>
<evidence type="ECO:0000256" key="3">
    <source>
        <dbReference type="ARBA" id="ARBA00022628"/>
    </source>
</evidence>
<dbReference type="PANTHER" id="PTHR48101">
    <property type="entry name" value="METHYLMALONYL-COA MUTASE, MITOCHONDRIAL-RELATED"/>
    <property type="match status" value="1"/>
</dbReference>
<evidence type="ECO:0000256" key="5">
    <source>
        <dbReference type="ARBA" id="ARBA00023285"/>
    </source>
</evidence>
<evidence type="ECO:0000313" key="8">
    <source>
        <dbReference type="Proteomes" id="UP000321926"/>
    </source>
</evidence>
<dbReference type="EMBL" id="VRTY01000008">
    <property type="protein sequence ID" value="TXK51566.1"/>
    <property type="molecule type" value="Genomic_DNA"/>
</dbReference>
<comment type="similarity">
    <text evidence="2">Belongs to the methylmalonyl-CoA mutase family.</text>
</comment>
<comment type="cofactor">
    <cofactor evidence="1">
        <name>adenosylcob(III)alamin</name>
        <dbReference type="ChEBI" id="CHEBI:18408"/>
    </cofactor>
</comment>
<dbReference type="InterPro" id="IPR006099">
    <property type="entry name" value="MeMalonylCoA_mutase_a/b_cat"/>
</dbReference>
<keyword evidence="8" id="KW-1185">Reference proteome</keyword>
<dbReference type="RefSeq" id="WP_147920341.1">
    <property type="nucleotide sequence ID" value="NZ_VRTY01000008.1"/>
</dbReference>
<keyword evidence="4" id="KW-0413">Isomerase</keyword>
<evidence type="ECO:0000313" key="7">
    <source>
        <dbReference type="EMBL" id="TXK51566.1"/>
    </source>
</evidence>
<dbReference type="Proteomes" id="UP000321926">
    <property type="component" value="Unassembled WGS sequence"/>
</dbReference>
<dbReference type="Pfam" id="PF01642">
    <property type="entry name" value="MM_CoA_mutase"/>
    <property type="match status" value="1"/>
</dbReference>
<sequence length="607" mass="67855">MDDSPRLKHLFKEFNPAPVAAWAEKAQQDLRDTPLENLTWHTSESISLKPYFTSEDTRQLPFVGQRPGDFPFLRGRKTGNNNWLTIQQVKATGNGTAAIDKAANALTKGADGIHFILKDHQEFDVPYLVRTIDLCKHTVSYTLHDSPHLFLERLYAHLSQQKISHRNLQGFLDYDPLTQSGTLGKTELKQLTKTLELTKDSSELYGITVNGTRFSSIGASTVQEIAYTLSAAVEYIDNLTTAGETLESVLHNMQLHLASGTNYFFEVVKLRVVRLLWAAVVEAYKAEPALAAKLRLHASSSSWHQTTLDPYSNVLRATTEAMAAVLAGCDSLTVLPFDSTFKQSDEFSERIARNISIILKEEAYLHQTIDPAAGSYYLESLTHELASKAWNLFQEVEALGGFKAAYEHGFILRSITEVSRKKFSALAIGKQVLVGTNKYVNSKENINFDPEQLIQSVDFDTTRAAYPTEVMRMATELHLRKRKRRPKAIVAIIGESVQRRSGATFAQEFLRCAGFETELQPYATVEAASEKLQQAEAEVVVISCAEAAYAREFGPTFKAHKAKPIVIMADDPEHMKEDLVANGLDEFLFEDCDTATILDLLHKRLLS</sequence>
<keyword evidence="3" id="KW-0846">Cobalamin</keyword>
<dbReference type="AlphaFoldDB" id="A0A5C8KC57"/>
<accession>A0A5C8KC57</accession>
<comment type="caution">
    <text evidence="7">The sequence shown here is derived from an EMBL/GenBank/DDBJ whole genome shotgun (WGS) entry which is preliminary data.</text>
</comment>